<evidence type="ECO:0000313" key="1">
    <source>
        <dbReference type="EMBL" id="GAA0557983.1"/>
    </source>
</evidence>
<accession>A0ABN1E4E7</accession>
<gene>
    <name evidence="1" type="ORF">GCM10009533_64370</name>
</gene>
<name>A0ABN1E4E7_SACER</name>
<dbReference type="Proteomes" id="UP001500729">
    <property type="component" value="Unassembled WGS sequence"/>
</dbReference>
<evidence type="ECO:0000313" key="2">
    <source>
        <dbReference type="Proteomes" id="UP001500729"/>
    </source>
</evidence>
<reference evidence="1 2" key="1">
    <citation type="journal article" date="2019" name="Int. J. Syst. Evol. Microbiol.">
        <title>The Global Catalogue of Microorganisms (GCM) 10K type strain sequencing project: providing services to taxonomists for standard genome sequencing and annotation.</title>
        <authorList>
            <consortium name="The Broad Institute Genomics Platform"/>
            <consortium name="The Broad Institute Genome Sequencing Center for Infectious Disease"/>
            <person name="Wu L."/>
            <person name="Ma J."/>
        </authorList>
    </citation>
    <scope>NUCLEOTIDE SEQUENCE [LARGE SCALE GENOMIC DNA]</scope>
    <source>
        <strain evidence="1 2">JCM 10303</strain>
    </source>
</reference>
<proteinExistence type="predicted"/>
<sequence>MLDLDDPGGWLVDGRGAVVVEDAGVLGVHQGVQVRGCERRGQGFDEDSGQQATLAPPLPFSWFLIKELWSPGPA</sequence>
<dbReference type="EMBL" id="BAAAGS010000076">
    <property type="protein sequence ID" value="GAA0557983.1"/>
    <property type="molecule type" value="Genomic_DNA"/>
</dbReference>
<keyword evidence="2" id="KW-1185">Reference proteome</keyword>
<comment type="caution">
    <text evidence="1">The sequence shown here is derived from an EMBL/GenBank/DDBJ whole genome shotgun (WGS) entry which is preliminary data.</text>
</comment>
<protein>
    <submittedName>
        <fullName evidence="1">Uncharacterized protein</fullName>
    </submittedName>
</protein>
<organism evidence="1 2">
    <name type="scientific">Saccharopolyspora erythraea</name>
    <name type="common">Streptomyces erythraeus</name>
    <dbReference type="NCBI Taxonomy" id="1836"/>
    <lineage>
        <taxon>Bacteria</taxon>
        <taxon>Bacillati</taxon>
        <taxon>Actinomycetota</taxon>
        <taxon>Actinomycetes</taxon>
        <taxon>Pseudonocardiales</taxon>
        <taxon>Pseudonocardiaceae</taxon>
        <taxon>Saccharopolyspora</taxon>
    </lineage>
</organism>